<dbReference type="Proteomes" id="UP001139971">
    <property type="component" value="Unassembled WGS sequence"/>
</dbReference>
<keyword evidence="2" id="KW-1185">Reference proteome</keyword>
<sequence length="60" mass="6684">MRPEARKTLAELRALSRFDDYMKIARAELASDPGNAQLRAWIETVDGLVTNEKAKLIPAA</sequence>
<dbReference type="EMBL" id="JAOVZO020000003">
    <property type="protein sequence ID" value="MDC8011641.1"/>
    <property type="molecule type" value="Genomic_DNA"/>
</dbReference>
<name>A0A9X3YIE7_9GAMM</name>
<evidence type="ECO:0000313" key="1">
    <source>
        <dbReference type="EMBL" id="MDC8011641.1"/>
    </source>
</evidence>
<proteinExistence type="predicted"/>
<dbReference type="RefSeq" id="WP_263542857.1">
    <property type="nucleotide sequence ID" value="NZ_JAOVZO020000003.1"/>
</dbReference>
<reference evidence="1" key="1">
    <citation type="submission" date="2023-02" db="EMBL/GenBank/DDBJ databases">
        <title>Tahibacter soli sp. nov. isolated from soil.</title>
        <authorList>
            <person name="Baek J.H."/>
            <person name="Lee J.K."/>
            <person name="Choi D.G."/>
            <person name="Jeon C.O."/>
        </authorList>
    </citation>
    <scope>NUCLEOTIDE SEQUENCE</scope>
    <source>
        <strain evidence="1">BL</strain>
    </source>
</reference>
<gene>
    <name evidence="1" type="ORF">OD750_003685</name>
</gene>
<evidence type="ECO:0000313" key="2">
    <source>
        <dbReference type="Proteomes" id="UP001139971"/>
    </source>
</evidence>
<organism evidence="1 2">
    <name type="scientific">Tahibacter soli</name>
    <dbReference type="NCBI Taxonomy" id="2983605"/>
    <lineage>
        <taxon>Bacteria</taxon>
        <taxon>Pseudomonadati</taxon>
        <taxon>Pseudomonadota</taxon>
        <taxon>Gammaproteobacteria</taxon>
        <taxon>Lysobacterales</taxon>
        <taxon>Rhodanobacteraceae</taxon>
        <taxon>Tahibacter</taxon>
    </lineage>
</organism>
<protein>
    <submittedName>
        <fullName evidence="1">Uncharacterized protein</fullName>
    </submittedName>
</protein>
<comment type="caution">
    <text evidence="1">The sequence shown here is derived from an EMBL/GenBank/DDBJ whole genome shotgun (WGS) entry which is preliminary data.</text>
</comment>
<dbReference type="AlphaFoldDB" id="A0A9X3YIE7"/>
<accession>A0A9X3YIE7</accession>